<organism evidence="3 4">
    <name type="scientific">Rubrivirga marina</name>
    <dbReference type="NCBI Taxonomy" id="1196024"/>
    <lineage>
        <taxon>Bacteria</taxon>
        <taxon>Pseudomonadati</taxon>
        <taxon>Rhodothermota</taxon>
        <taxon>Rhodothermia</taxon>
        <taxon>Rhodothermales</taxon>
        <taxon>Rubricoccaceae</taxon>
        <taxon>Rubrivirga</taxon>
    </lineage>
</organism>
<dbReference type="InterPro" id="IPR058207">
    <property type="entry name" value="PID_CTERM"/>
</dbReference>
<name>A0A271IX94_9BACT</name>
<reference evidence="3 4" key="1">
    <citation type="submission" date="2016-11" db="EMBL/GenBank/DDBJ databases">
        <title>Study of marine rhodopsin-containing bacteria.</title>
        <authorList>
            <person name="Yoshizawa S."/>
            <person name="Kumagai Y."/>
            <person name="Kogure K."/>
        </authorList>
    </citation>
    <scope>NUCLEOTIDE SEQUENCE [LARGE SCALE GENOMIC DNA]</scope>
    <source>
        <strain evidence="3 4">SAORIC-28</strain>
    </source>
</reference>
<gene>
    <name evidence="3" type="ORF">BSZ37_05070</name>
</gene>
<keyword evidence="4" id="KW-1185">Reference proteome</keyword>
<accession>A0A271IX94</accession>
<evidence type="ECO:0008006" key="5">
    <source>
        <dbReference type="Google" id="ProtNLM"/>
    </source>
</evidence>
<feature type="region of interest" description="Disordered" evidence="1">
    <location>
        <begin position="23"/>
        <end position="56"/>
    </location>
</feature>
<evidence type="ECO:0000313" key="4">
    <source>
        <dbReference type="Proteomes" id="UP000216339"/>
    </source>
</evidence>
<dbReference type="RefSeq" id="WP_095509499.1">
    <property type="nucleotide sequence ID" value="NZ_MQWD01000001.1"/>
</dbReference>
<dbReference type="EMBL" id="MQWD01000001">
    <property type="protein sequence ID" value="PAP75856.1"/>
    <property type="molecule type" value="Genomic_DNA"/>
</dbReference>
<evidence type="ECO:0000256" key="1">
    <source>
        <dbReference type="SAM" id="MobiDB-lite"/>
    </source>
</evidence>
<dbReference type="NCBIfam" id="NF046080">
    <property type="entry name" value="PID_CTERM"/>
    <property type="match status" value="1"/>
</dbReference>
<proteinExistence type="predicted"/>
<feature type="chain" id="PRO_5012447846" description="VPDSG-CTERM protein sorting domain-containing protein" evidence="2">
    <location>
        <begin position="20"/>
        <end position="84"/>
    </location>
</feature>
<evidence type="ECO:0000256" key="2">
    <source>
        <dbReference type="SAM" id="SignalP"/>
    </source>
</evidence>
<dbReference type="Proteomes" id="UP000216339">
    <property type="component" value="Unassembled WGS sequence"/>
</dbReference>
<evidence type="ECO:0000313" key="3">
    <source>
        <dbReference type="EMBL" id="PAP75856.1"/>
    </source>
</evidence>
<comment type="caution">
    <text evidence="3">The sequence shown here is derived from an EMBL/GenBank/DDBJ whole genome shotgun (WGS) entry which is preliminary data.</text>
</comment>
<protein>
    <recommendedName>
        <fullName evidence="5">VPDSG-CTERM protein sorting domain-containing protein</fullName>
    </recommendedName>
</protein>
<keyword evidence="2" id="KW-0732">Signal</keyword>
<dbReference type="AlphaFoldDB" id="A0A271IX94"/>
<feature type="signal peptide" evidence="2">
    <location>
        <begin position="1"/>
        <end position="19"/>
    </location>
</feature>
<sequence length="84" mass="8512">MRLITIALALAFAVDFASAQSVPDWAAPIPPDERTTDPGGSSSAGTPPANPFTPAPVPLDGGLALLALAGAGLAARMLHQRHED</sequence>